<dbReference type="GO" id="GO:0005524">
    <property type="term" value="F:ATP binding"/>
    <property type="evidence" value="ECO:0007669"/>
    <property type="project" value="UniProtKB-KW"/>
</dbReference>
<comment type="function">
    <text evidence="5">Part of the ABC transporter complex HmuTUV involved in hemin import. Responsible for energy coupling to the transport system.</text>
</comment>
<evidence type="ECO:0000256" key="3">
    <source>
        <dbReference type="ARBA" id="ARBA00022840"/>
    </source>
</evidence>
<dbReference type="OrthoDB" id="9805601at2"/>
<keyword evidence="3 7" id="KW-0067">ATP-binding</keyword>
<evidence type="ECO:0000259" key="6">
    <source>
        <dbReference type="PROSITE" id="PS50893"/>
    </source>
</evidence>
<dbReference type="AlphaFoldDB" id="A0A6N6JHJ1"/>
<accession>A0A6N6JHJ1</accession>
<dbReference type="RefSeq" id="WP_159806051.1">
    <property type="nucleotide sequence ID" value="NZ_BLJE01000002.1"/>
</dbReference>
<feature type="domain" description="ABC transporter" evidence="6">
    <location>
        <begin position="3"/>
        <end position="239"/>
    </location>
</feature>
<dbReference type="PROSITE" id="PS00211">
    <property type="entry name" value="ABC_TRANSPORTER_1"/>
    <property type="match status" value="1"/>
</dbReference>
<evidence type="ECO:0000313" key="8">
    <source>
        <dbReference type="Proteomes" id="UP000436822"/>
    </source>
</evidence>
<evidence type="ECO:0000313" key="7">
    <source>
        <dbReference type="EMBL" id="GFE64682.1"/>
    </source>
</evidence>
<protein>
    <submittedName>
        <fullName evidence="7">Hemin import ATP-binding protein HmuV</fullName>
    </submittedName>
</protein>
<dbReference type="Pfam" id="PF00005">
    <property type="entry name" value="ABC_tran"/>
    <property type="match status" value="1"/>
</dbReference>
<keyword evidence="4" id="KW-1278">Translocase</keyword>
<name>A0A6N6JHJ1_9RHOB</name>
<dbReference type="InterPro" id="IPR027417">
    <property type="entry name" value="P-loop_NTPase"/>
</dbReference>
<dbReference type="InterPro" id="IPR017871">
    <property type="entry name" value="ABC_transporter-like_CS"/>
</dbReference>
<dbReference type="InterPro" id="IPR003439">
    <property type="entry name" value="ABC_transporter-like_ATP-bd"/>
</dbReference>
<dbReference type="NCBIfam" id="NF010068">
    <property type="entry name" value="PRK13548.1"/>
    <property type="match status" value="1"/>
</dbReference>
<dbReference type="SMART" id="SM00382">
    <property type="entry name" value="AAA"/>
    <property type="match status" value="1"/>
</dbReference>
<dbReference type="PANTHER" id="PTHR42794">
    <property type="entry name" value="HEMIN IMPORT ATP-BINDING PROTEIN HMUV"/>
    <property type="match status" value="1"/>
</dbReference>
<reference evidence="7 8" key="1">
    <citation type="submission" date="2019-12" db="EMBL/GenBank/DDBJ databases">
        <title>Litoreibacter badius sp. nov., a novel bacteriochlorophyll a-containing bacterium in the genus Litoreibacter.</title>
        <authorList>
            <person name="Kanamuro M."/>
            <person name="Takabe Y."/>
            <person name="Mori K."/>
            <person name="Takaichi S."/>
            <person name="Hanada S."/>
        </authorList>
    </citation>
    <scope>NUCLEOTIDE SEQUENCE [LARGE SCALE GENOMIC DNA]</scope>
    <source>
        <strain evidence="7 8">K6</strain>
    </source>
</reference>
<evidence type="ECO:0000256" key="1">
    <source>
        <dbReference type="ARBA" id="ARBA00022448"/>
    </source>
</evidence>
<dbReference type="SUPFAM" id="SSF52540">
    <property type="entry name" value="P-loop containing nucleoside triphosphate hydrolases"/>
    <property type="match status" value="1"/>
</dbReference>
<proteinExistence type="predicted"/>
<dbReference type="GO" id="GO:0016887">
    <property type="term" value="F:ATP hydrolysis activity"/>
    <property type="evidence" value="ECO:0007669"/>
    <property type="project" value="InterPro"/>
</dbReference>
<sequence length="266" mass="28257">MTLSVHNLSVRYGRKTVIDGLEFEARPGALLAIVGPNGSGKSTLIKAICGDLPYEGSIVFNGTEVADARPRDLAGVRGVLPQASTLAFPFHAIEVVRIGLSSGVGADHADRAHAAMARVGLTGYANRYYQELSGGEQQRVQLARVLAQVWEPVTADGPRWLMLDEPVSSLDIAHQLQIMTIARDFAQAGGGVVAVMHDLNLTGLFADHVLVMAEGQALATGRPVDVMTDVTLSRAYGCDLQVNTVPQSVTPFVLPHNARAAASKRV</sequence>
<keyword evidence="1" id="KW-0813">Transport</keyword>
<gene>
    <name evidence="7" type="primary">hmuV</name>
    <name evidence="7" type="ORF">KIN_17560</name>
</gene>
<dbReference type="PANTHER" id="PTHR42794:SF1">
    <property type="entry name" value="HEMIN IMPORT ATP-BINDING PROTEIN HMUV"/>
    <property type="match status" value="1"/>
</dbReference>
<keyword evidence="8" id="KW-1185">Reference proteome</keyword>
<dbReference type="InterPro" id="IPR003593">
    <property type="entry name" value="AAA+_ATPase"/>
</dbReference>
<comment type="caution">
    <text evidence="7">The sequence shown here is derived from an EMBL/GenBank/DDBJ whole genome shotgun (WGS) entry which is preliminary data.</text>
</comment>
<evidence type="ECO:0000256" key="4">
    <source>
        <dbReference type="ARBA" id="ARBA00022967"/>
    </source>
</evidence>
<organism evidence="7 8">
    <name type="scientific">Litoreibacter roseus</name>
    <dbReference type="NCBI Taxonomy" id="2601869"/>
    <lineage>
        <taxon>Bacteria</taxon>
        <taxon>Pseudomonadati</taxon>
        <taxon>Pseudomonadota</taxon>
        <taxon>Alphaproteobacteria</taxon>
        <taxon>Rhodobacterales</taxon>
        <taxon>Roseobacteraceae</taxon>
        <taxon>Litoreibacter</taxon>
    </lineage>
</organism>
<dbReference type="Gene3D" id="3.40.50.300">
    <property type="entry name" value="P-loop containing nucleotide triphosphate hydrolases"/>
    <property type="match status" value="1"/>
</dbReference>
<evidence type="ECO:0000256" key="5">
    <source>
        <dbReference type="ARBA" id="ARBA00037066"/>
    </source>
</evidence>
<dbReference type="CDD" id="cd03214">
    <property type="entry name" value="ABC_Iron-Siderophores_B12_Hemin"/>
    <property type="match status" value="1"/>
</dbReference>
<dbReference type="PROSITE" id="PS50893">
    <property type="entry name" value="ABC_TRANSPORTER_2"/>
    <property type="match status" value="1"/>
</dbReference>
<dbReference type="EMBL" id="BLJE01000002">
    <property type="protein sequence ID" value="GFE64682.1"/>
    <property type="molecule type" value="Genomic_DNA"/>
</dbReference>
<evidence type="ECO:0000256" key="2">
    <source>
        <dbReference type="ARBA" id="ARBA00022741"/>
    </source>
</evidence>
<keyword evidence="2" id="KW-0547">Nucleotide-binding</keyword>
<dbReference type="Proteomes" id="UP000436822">
    <property type="component" value="Unassembled WGS sequence"/>
</dbReference>